<keyword evidence="2" id="KW-1185">Reference proteome</keyword>
<evidence type="ECO:0000313" key="1">
    <source>
        <dbReference type="EMBL" id="KAJ8639650.1"/>
    </source>
</evidence>
<sequence>MSRRADMMAALLMPCLGCAIPTAKPQVASSLQRSRSLRLIWNLHAALISSSPLATNVVWLISSDQSRLWPTAVIKLSNAKLKNIVFLGSNCTEICASSPIKQSWPTLNFIPELRNQILLRLEENRTRPSLFAAENGTKSATIFRSTVTSVCLAHRGSIRPSDSLPFSPLCFDQEAPLYFDDETDMISSP</sequence>
<evidence type="ECO:0000313" key="2">
    <source>
        <dbReference type="Proteomes" id="UP001234297"/>
    </source>
</evidence>
<gene>
    <name evidence="1" type="ORF">MRB53_016344</name>
</gene>
<dbReference type="EMBL" id="CM056813">
    <property type="protein sequence ID" value="KAJ8639650.1"/>
    <property type="molecule type" value="Genomic_DNA"/>
</dbReference>
<comment type="caution">
    <text evidence="1">The sequence shown here is derived from an EMBL/GenBank/DDBJ whole genome shotgun (WGS) entry which is preliminary data.</text>
</comment>
<protein>
    <submittedName>
        <fullName evidence="1">Uncharacterized protein</fullName>
    </submittedName>
</protein>
<proteinExistence type="predicted"/>
<name>A0ACC2M1Y7_PERAE</name>
<accession>A0ACC2M1Y7</accession>
<reference evidence="1 2" key="1">
    <citation type="journal article" date="2022" name="Hortic Res">
        <title>A haplotype resolved chromosomal level avocado genome allows analysis of novel avocado genes.</title>
        <authorList>
            <person name="Nath O."/>
            <person name="Fletcher S.J."/>
            <person name="Hayward A."/>
            <person name="Shaw L.M."/>
            <person name="Masouleh A.K."/>
            <person name="Furtado A."/>
            <person name="Henry R.J."/>
            <person name="Mitter N."/>
        </authorList>
    </citation>
    <scope>NUCLEOTIDE SEQUENCE [LARGE SCALE GENOMIC DNA]</scope>
    <source>
        <strain evidence="2">cv. Hass</strain>
    </source>
</reference>
<dbReference type="Proteomes" id="UP001234297">
    <property type="component" value="Chromosome 5"/>
</dbReference>
<organism evidence="1 2">
    <name type="scientific">Persea americana</name>
    <name type="common">Avocado</name>
    <dbReference type="NCBI Taxonomy" id="3435"/>
    <lineage>
        <taxon>Eukaryota</taxon>
        <taxon>Viridiplantae</taxon>
        <taxon>Streptophyta</taxon>
        <taxon>Embryophyta</taxon>
        <taxon>Tracheophyta</taxon>
        <taxon>Spermatophyta</taxon>
        <taxon>Magnoliopsida</taxon>
        <taxon>Magnoliidae</taxon>
        <taxon>Laurales</taxon>
        <taxon>Lauraceae</taxon>
        <taxon>Persea</taxon>
    </lineage>
</organism>